<organism evidence="5 7">
    <name type="scientific">Levilinea saccharolytica</name>
    <dbReference type="NCBI Taxonomy" id="229921"/>
    <lineage>
        <taxon>Bacteria</taxon>
        <taxon>Bacillati</taxon>
        <taxon>Chloroflexota</taxon>
        <taxon>Anaerolineae</taxon>
        <taxon>Anaerolineales</taxon>
        <taxon>Anaerolineaceae</taxon>
        <taxon>Levilinea</taxon>
    </lineage>
</organism>
<evidence type="ECO:0000313" key="6">
    <source>
        <dbReference type="EMBL" id="KPL79921.1"/>
    </source>
</evidence>
<feature type="domain" description="Nucleoside phosphorylase" evidence="4">
    <location>
        <begin position="55"/>
        <end position="216"/>
    </location>
</feature>
<proteinExistence type="predicted"/>
<dbReference type="EMBL" id="LGCM01000045">
    <property type="protein sequence ID" value="KPL79908.1"/>
    <property type="molecule type" value="Genomic_DNA"/>
</dbReference>
<dbReference type="Gene3D" id="3.40.50.1580">
    <property type="entry name" value="Nucleoside phosphorylase domain"/>
    <property type="match status" value="1"/>
</dbReference>
<evidence type="ECO:0000256" key="3">
    <source>
        <dbReference type="ARBA" id="ARBA00048447"/>
    </source>
</evidence>
<evidence type="ECO:0000259" key="4">
    <source>
        <dbReference type="Pfam" id="PF01048"/>
    </source>
</evidence>
<name>A0A0P6XAZ1_9CHLR</name>
<dbReference type="PATRIC" id="fig|229921.5.peg.3528"/>
<evidence type="ECO:0000256" key="2">
    <source>
        <dbReference type="ARBA" id="ARBA00021980"/>
    </source>
</evidence>
<evidence type="ECO:0000313" key="5">
    <source>
        <dbReference type="EMBL" id="KPL79908.1"/>
    </source>
</evidence>
<dbReference type="InterPro" id="IPR000845">
    <property type="entry name" value="Nucleoside_phosphorylase_d"/>
</dbReference>
<dbReference type="SUPFAM" id="SSF53167">
    <property type="entry name" value="Purine and uridine phosphorylases"/>
    <property type="match status" value="1"/>
</dbReference>
<dbReference type="CDD" id="cd09007">
    <property type="entry name" value="NP-I_spr0068"/>
    <property type="match status" value="1"/>
</dbReference>
<evidence type="ECO:0000256" key="1">
    <source>
        <dbReference type="ARBA" id="ARBA00011888"/>
    </source>
</evidence>
<dbReference type="GO" id="GO:0006152">
    <property type="term" value="P:purine nucleoside catabolic process"/>
    <property type="evidence" value="ECO:0007669"/>
    <property type="project" value="TreeGrafter"/>
</dbReference>
<dbReference type="EMBL" id="LGCM01000045">
    <property type="protein sequence ID" value="KPL79921.1"/>
    <property type="molecule type" value="Genomic_DNA"/>
</dbReference>
<dbReference type="InterPro" id="IPR035994">
    <property type="entry name" value="Nucleoside_phosphorylase_sf"/>
</dbReference>
<gene>
    <name evidence="5" type="ORF">ADN01_12760</name>
    <name evidence="6" type="ORF">ADN01_13315</name>
</gene>
<sequence length="249" mass="27140">MFEPNLQPEAILSPQAPTIENGGSPRYVLCFFHDVLSRLHQNGLLRPVGYVASEIGRNPIYELQQPGERVLVVHPGVGAPLAVGFLEELIAAGGQKFIVCGGCGVIDRDIAAGHLVILTSAVRDEGTSYHYLPHSREAFPAPAAVAALQSVVEGRGLDYRLGKAWTTDAIYRETIQRREQRLADGCCVVEMEASALFAAAAFRQVTLGQIVYGGDLVVPDGWDKRAWHERADDRELLFWLAVEAVLAIP</sequence>
<evidence type="ECO:0000313" key="7">
    <source>
        <dbReference type="Proteomes" id="UP000050501"/>
    </source>
</evidence>
<dbReference type="GO" id="GO:0004731">
    <property type="term" value="F:purine-nucleoside phosphorylase activity"/>
    <property type="evidence" value="ECO:0007669"/>
    <property type="project" value="TreeGrafter"/>
</dbReference>
<dbReference type="AlphaFoldDB" id="A0A0P6XAZ1"/>
<dbReference type="GO" id="GO:0005829">
    <property type="term" value="C:cytosol"/>
    <property type="evidence" value="ECO:0007669"/>
    <property type="project" value="TreeGrafter"/>
</dbReference>
<dbReference type="GO" id="GO:0004850">
    <property type="term" value="F:uridine phosphorylase activity"/>
    <property type="evidence" value="ECO:0007669"/>
    <property type="project" value="UniProtKB-EC"/>
</dbReference>
<comment type="catalytic activity">
    <reaction evidence="3">
        <text>uridine + phosphate = alpha-D-ribose 1-phosphate + uracil</text>
        <dbReference type="Rhea" id="RHEA:24388"/>
        <dbReference type="ChEBI" id="CHEBI:16704"/>
        <dbReference type="ChEBI" id="CHEBI:17568"/>
        <dbReference type="ChEBI" id="CHEBI:43474"/>
        <dbReference type="ChEBI" id="CHEBI:57720"/>
        <dbReference type="EC" id="2.4.2.3"/>
    </reaction>
</comment>
<dbReference type="PANTHER" id="PTHR43691:SF11">
    <property type="entry name" value="FI09636P-RELATED"/>
    <property type="match status" value="1"/>
</dbReference>
<dbReference type="PANTHER" id="PTHR43691">
    <property type="entry name" value="URIDINE PHOSPHORYLASE"/>
    <property type="match status" value="1"/>
</dbReference>
<keyword evidence="7" id="KW-1185">Reference proteome</keyword>
<dbReference type="STRING" id="229921.ADN01_12760"/>
<reference evidence="5 7" key="1">
    <citation type="submission" date="2015-07" db="EMBL/GenBank/DDBJ databases">
        <title>Genome sequence of Levilinea saccharolytica DSM 16555.</title>
        <authorList>
            <person name="Hemp J."/>
            <person name="Ward L.M."/>
            <person name="Pace L.A."/>
            <person name="Fischer W.W."/>
        </authorList>
    </citation>
    <scope>NUCLEOTIDE SEQUENCE [LARGE SCALE GENOMIC DNA]</scope>
    <source>
        <strain evidence="5 7">KIBI-1</strain>
    </source>
</reference>
<dbReference type="Pfam" id="PF01048">
    <property type="entry name" value="PNP_UDP_1"/>
    <property type="match status" value="1"/>
</dbReference>
<dbReference type="EC" id="2.4.2.3" evidence="1"/>
<accession>A0A0P6XAZ1</accession>
<protein>
    <recommendedName>
        <fullName evidence="2">Uridine phosphorylase</fullName>
        <ecNumber evidence="1">2.4.2.3</ecNumber>
    </recommendedName>
</protein>
<dbReference type="Proteomes" id="UP000050501">
    <property type="component" value="Unassembled WGS sequence"/>
</dbReference>
<comment type="caution">
    <text evidence="5">The sequence shown here is derived from an EMBL/GenBank/DDBJ whole genome shotgun (WGS) entry which is preliminary data.</text>
</comment>